<accession>A0A917ZZI8</accession>
<evidence type="ECO:0000313" key="3">
    <source>
        <dbReference type="Proteomes" id="UP000660745"/>
    </source>
</evidence>
<protein>
    <submittedName>
        <fullName evidence="2">Uncharacterized protein</fullName>
    </submittedName>
</protein>
<dbReference type="EMBL" id="BMNK01000001">
    <property type="protein sequence ID" value="GGP00226.1"/>
    <property type="molecule type" value="Genomic_DNA"/>
</dbReference>
<keyword evidence="3" id="KW-1185">Reference proteome</keyword>
<gene>
    <name evidence="2" type="ORF">GCM10012278_00300</name>
</gene>
<proteinExistence type="predicted"/>
<dbReference type="AlphaFoldDB" id="A0A917ZZI8"/>
<feature type="region of interest" description="Disordered" evidence="1">
    <location>
        <begin position="108"/>
        <end position="140"/>
    </location>
</feature>
<reference evidence="2" key="1">
    <citation type="journal article" date="2014" name="Int. J. Syst. Evol. Microbiol.">
        <title>Complete genome sequence of Corynebacterium casei LMG S-19264T (=DSM 44701T), isolated from a smear-ripened cheese.</title>
        <authorList>
            <consortium name="US DOE Joint Genome Institute (JGI-PGF)"/>
            <person name="Walter F."/>
            <person name="Albersmeier A."/>
            <person name="Kalinowski J."/>
            <person name="Ruckert C."/>
        </authorList>
    </citation>
    <scope>NUCLEOTIDE SEQUENCE</scope>
    <source>
        <strain evidence="2">CGMCC 4.7430</strain>
    </source>
</reference>
<name>A0A917ZZI8_9ACTN</name>
<evidence type="ECO:0000256" key="1">
    <source>
        <dbReference type="SAM" id="MobiDB-lite"/>
    </source>
</evidence>
<reference evidence="2" key="2">
    <citation type="submission" date="2020-09" db="EMBL/GenBank/DDBJ databases">
        <authorList>
            <person name="Sun Q."/>
            <person name="Zhou Y."/>
        </authorList>
    </citation>
    <scope>NUCLEOTIDE SEQUENCE</scope>
    <source>
        <strain evidence="2">CGMCC 4.7430</strain>
    </source>
</reference>
<dbReference type="Proteomes" id="UP000660745">
    <property type="component" value="Unassembled WGS sequence"/>
</dbReference>
<comment type="caution">
    <text evidence="2">The sequence shown here is derived from an EMBL/GenBank/DDBJ whole genome shotgun (WGS) entry which is preliminary data.</text>
</comment>
<sequence length="174" mass="18797">MGLYAHTGCRLGRSGEAWSGQDATSRHTRRESAFLPALFIKSHIVRTITLRRLFRHHDPRFLGRFPKIGTLPAAPRRAFAPTSVAATPTPAVILHHQPELPGLACDRASEPPGLALPDPATRAEPQPRAGGCRPPSVPAGRLHPWLTARAEVSSDDLAVTRHALTAVAEVKVRA</sequence>
<organism evidence="2 3">
    <name type="scientific">Nonomuraea glycinis</name>
    <dbReference type="NCBI Taxonomy" id="2047744"/>
    <lineage>
        <taxon>Bacteria</taxon>
        <taxon>Bacillati</taxon>
        <taxon>Actinomycetota</taxon>
        <taxon>Actinomycetes</taxon>
        <taxon>Streptosporangiales</taxon>
        <taxon>Streptosporangiaceae</taxon>
        <taxon>Nonomuraea</taxon>
    </lineage>
</organism>
<evidence type="ECO:0000313" key="2">
    <source>
        <dbReference type="EMBL" id="GGP00226.1"/>
    </source>
</evidence>